<keyword evidence="4" id="KW-0597">Phosphoprotein</keyword>
<dbReference type="PROSITE" id="PS50110">
    <property type="entry name" value="RESPONSE_REGULATORY"/>
    <property type="match status" value="1"/>
</dbReference>
<dbReference type="OrthoDB" id="8874570at2"/>
<comment type="caution">
    <text evidence="7">The sequence shown here is derived from an EMBL/GenBank/DDBJ whole genome shotgun (WGS) entry which is preliminary data.</text>
</comment>
<accession>A0A502L7S9</accession>
<evidence type="ECO:0000256" key="2">
    <source>
        <dbReference type="ARBA" id="ARBA00023125"/>
    </source>
</evidence>
<dbReference type="GO" id="GO:0000160">
    <property type="term" value="P:phosphorelay signal transduction system"/>
    <property type="evidence" value="ECO:0007669"/>
    <property type="project" value="InterPro"/>
</dbReference>
<dbReference type="Gene3D" id="3.40.50.2300">
    <property type="match status" value="1"/>
</dbReference>
<dbReference type="Gene3D" id="1.10.10.60">
    <property type="entry name" value="Homeodomain-like"/>
    <property type="match status" value="1"/>
</dbReference>
<dbReference type="CDD" id="cd00156">
    <property type="entry name" value="REC"/>
    <property type="match status" value="1"/>
</dbReference>
<dbReference type="InterPro" id="IPR001789">
    <property type="entry name" value="Sig_transdc_resp-reg_receiver"/>
</dbReference>
<dbReference type="Proteomes" id="UP000315303">
    <property type="component" value="Unassembled WGS sequence"/>
</dbReference>
<protein>
    <submittedName>
        <fullName evidence="7">Response regulator transcription factor</fullName>
    </submittedName>
</protein>
<dbReference type="RefSeq" id="WP_140601574.1">
    <property type="nucleotide sequence ID" value="NZ_SAWY01000004.1"/>
</dbReference>
<dbReference type="SUPFAM" id="SSF46689">
    <property type="entry name" value="Homeodomain-like"/>
    <property type="match status" value="1"/>
</dbReference>
<dbReference type="Pfam" id="PF00072">
    <property type="entry name" value="Response_reg"/>
    <property type="match status" value="1"/>
</dbReference>
<keyword evidence="1" id="KW-0805">Transcription regulation</keyword>
<evidence type="ECO:0000256" key="4">
    <source>
        <dbReference type="PROSITE-ProRule" id="PRU00169"/>
    </source>
</evidence>
<dbReference type="InterPro" id="IPR011006">
    <property type="entry name" value="CheY-like_superfamily"/>
</dbReference>
<dbReference type="GO" id="GO:0003700">
    <property type="term" value="F:DNA-binding transcription factor activity"/>
    <property type="evidence" value="ECO:0007669"/>
    <property type="project" value="InterPro"/>
</dbReference>
<dbReference type="PANTHER" id="PTHR43280:SF29">
    <property type="entry name" value="ARAC-FAMILY TRANSCRIPTIONAL REGULATOR"/>
    <property type="match status" value="1"/>
</dbReference>
<dbReference type="InterPro" id="IPR009057">
    <property type="entry name" value="Homeodomain-like_sf"/>
</dbReference>
<dbReference type="EMBL" id="SAWY01000004">
    <property type="protein sequence ID" value="TPH18381.1"/>
    <property type="molecule type" value="Genomic_DNA"/>
</dbReference>
<organism evidence="7 8">
    <name type="scientific">Litorilituus lipolyticus</name>
    <dbReference type="NCBI Taxonomy" id="2491017"/>
    <lineage>
        <taxon>Bacteria</taxon>
        <taxon>Pseudomonadati</taxon>
        <taxon>Pseudomonadota</taxon>
        <taxon>Gammaproteobacteria</taxon>
        <taxon>Alteromonadales</taxon>
        <taxon>Colwelliaceae</taxon>
        <taxon>Litorilituus</taxon>
    </lineage>
</organism>
<gene>
    <name evidence="7" type="ORF">EPA86_02515</name>
</gene>
<dbReference type="SMART" id="SM00448">
    <property type="entry name" value="REC"/>
    <property type="match status" value="1"/>
</dbReference>
<dbReference type="GO" id="GO:0043565">
    <property type="term" value="F:sequence-specific DNA binding"/>
    <property type="evidence" value="ECO:0007669"/>
    <property type="project" value="InterPro"/>
</dbReference>
<evidence type="ECO:0000256" key="1">
    <source>
        <dbReference type="ARBA" id="ARBA00023015"/>
    </source>
</evidence>
<dbReference type="SUPFAM" id="SSF52172">
    <property type="entry name" value="CheY-like"/>
    <property type="match status" value="1"/>
</dbReference>
<keyword evidence="8" id="KW-1185">Reference proteome</keyword>
<feature type="domain" description="Response regulatory" evidence="6">
    <location>
        <begin position="18"/>
        <end position="134"/>
    </location>
</feature>
<keyword evidence="2" id="KW-0238">DNA-binding</keyword>
<reference evidence="7 8" key="1">
    <citation type="submission" date="2019-01" db="EMBL/GenBank/DDBJ databases">
        <title>Litorilituus lipolytica sp. nov., isolated from intertidal sand of the Yellow Sea in China.</title>
        <authorList>
            <person name="Liu A."/>
        </authorList>
    </citation>
    <scope>NUCLEOTIDE SEQUENCE [LARGE SCALE GENOMIC DNA]</scope>
    <source>
        <strain evidence="7 8">RZ04</strain>
    </source>
</reference>
<feature type="modified residue" description="4-aspartylphosphate" evidence="4">
    <location>
        <position position="67"/>
    </location>
</feature>
<dbReference type="InterPro" id="IPR018060">
    <property type="entry name" value="HTH_AraC"/>
</dbReference>
<evidence type="ECO:0000259" key="6">
    <source>
        <dbReference type="PROSITE" id="PS50110"/>
    </source>
</evidence>
<evidence type="ECO:0000313" key="8">
    <source>
        <dbReference type="Proteomes" id="UP000315303"/>
    </source>
</evidence>
<name>A0A502L7S9_9GAMM</name>
<feature type="domain" description="HTH araC/xylS-type" evidence="5">
    <location>
        <begin position="165"/>
        <end position="266"/>
    </location>
</feature>
<dbReference type="Pfam" id="PF12833">
    <property type="entry name" value="HTH_18"/>
    <property type="match status" value="1"/>
</dbReference>
<dbReference type="PANTHER" id="PTHR43280">
    <property type="entry name" value="ARAC-FAMILY TRANSCRIPTIONAL REGULATOR"/>
    <property type="match status" value="1"/>
</dbReference>
<keyword evidence="3" id="KW-0804">Transcription</keyword>
<sequence length="272" mass="31436">MMDSFFSEIDQIIKNKASIMLVEDDLWKRTELEEFCLTENLLCYSFTSADEALTQVKIIKPDLIITDWKLPGILDGLAFVKRIRSQYAKDVPILFMTACAEDDTQYKALEARATSFIDKQARIEILDEQIKSLLLFRAKGCKLDEITTPQLFKLALKNSDLEIIKQVQIYSKKYFRAEQSIKKILAELDNLLLIKESKVRAVLKKNLDTSPQQFVISYGLFLATKMLLDDISVQEISYNLGYKDDSNFSHAFKKKYKLSPKEYKQLKLIQVA</sequence>
<dbReference type="PRINTS" id="PR00032">
    <property type="entry name" value="HTHARAC"/>
</dbReference>
<dbReference type="PROSITE" id="PS01124">
    <property type="entry name" value="HTH_ARAC_FAMILY_2"/>
    <property type="match status" value="1"/>
</dbReference>
<dbReference type="AlphaFoldDB" id="A0A502L7S9"/>
<evidence type="ECO:0000313" key="7">
    <source>
        <dbReference type="EMBL" id="TPH18381.1"/>
    </source>
</evidence>
<proteinExistence type="predicted"/>
<evidence type="ECO:0000259" key="5">
    <source>
        <dbReference type="PROSITE" id="PS01124"/>
    </source>
</evidence>
<dbReference type="SMART" id="SM00342">
    <property type="entry name" value="HTH_ARAC"/>
    <property type="match status" value="1"/>
</dbReference>
<dbReference type="InterPro" id="IPR020449">
    <property type="entry name" value="Tscrpt_reg_AraC-type_HTH"/>
</dbReference>
<evidence type="ECO:0000256" key="3">
    <source>
        <dbReference type="ARBA" id="ARBA00023163"/>
    </source>
</evidence>